<dbReference type="InterPro" id="IPR001480">
    <property type="entry name" value="Bulb-type_lectin_dom"/>
</dbReference>
<feature type="chain" id="PRO_5025605886" description="Bulb-type lectin domain-containing protein" evidence="5">
    <location>
        <begin position="28"/>
        <end position="254"/>
    </location>
</feature>
<keyword evidence="3" id="KW-0325">Glycoprotein</keyword>
<comment type="caution">
    <text evidence="7">The sequence shown here is derived from an EMBL/GenBank/DDBJ whole genome shotgun (WGS) entry which is preliminary data.</text>
</comment>
<feature type="signal peptide" evidence="5">
    <location>
        <begin position="1"/>
        <end position="27"/>
    </location>
</feature>
<evidence type="ECO:0000256" key="1">
    <source>
        <dbReference type="ARBA" id="ARBA00022729"/>
    </source>
</evidence>
<evidence type="ECO:0000313" key="7">
    <source>
        <dbReference type="EMBL" id="CAA7013944.1"/>
    </source>
</evidence>
<keyword evidence="2" id="KW-1015">Disulfide bond</keyword>
<reference evidence="7" key="1">
    <citation type="submission" date="2020-01" db="EMBL/GenBank/DDBJ databases">
        <authorList>
            <person name="Mishra B."/>
        </authorList>
    </citation>
    <scope>NUCLEOTIDE SEQUENCE [LARGE SCALE GENOMIC DNA]</scope>
</reference>
<keyword evidence="1 5" id="KW-0732">Signal</keyword>
<dbReference type="PANTHER" id="PTHR32444">
    <property type="entry name" value="BULB-TYPE LECTIN DOMAIN-CONTAINING PROTEIN"/>
    <property type="match status" value="1"/>
</dbReference>
<dbReference type="Proteomes" id="UP000467841">
    <property type="component" value="Unassembled WGS sequence"/>
</dbReference>
<dbReference type="CDD" id="cd00028">
    <property type="entry name" value="B_lectin"/>
    <property type="match status" value="1"/>
</dbReference>
<evidence type="ECO:0000256" key="4">
    <source>
        <dbReference type="SAM" id="MobiDB-lite"/>
    </source>
</evidence>
<proteinExistence type="predicted"/>
<dbReference type="Gene3D" id="2.90.10.10">
    <property type="entry name" value="Bulb-type lectin domain"/>
    <property type="match status" value="1"/>
</dbReference>
<dbReference type="InterPro" id="IPR011009">
    <property type="entry name" value="Kinase-like_dom_sf"/>
</dbReference>
<dbReference type="InterPro" id="IPR036426">
    <property type="entry name" value="Bulb-type_lectin_dom_sf"/>
</dbReference>
<sequence>MLIEVDLLSRFEVFLCVLSGLLLQVEGKAGCRFRMQTKDVSVLNAWDSLSPSSNRTLVSSGGVFELGFFNPRIDRWYIGIWYREIAEVNRSYVWVGNRDNPLNNYNGTLKLSGANLVIQDPSNNSIVWSSSSSNTLLPGMKLGVDANSDWKTAHINRVLKSWKSMDDPATGNYTGSQQPRERDPYVHCDKRRRHLNTANVAKRKASSTDMESEHKPSNILLDGDMLPKISDFGMARVVQRDQNQDNTRRTVGTQ</sequence>
<dbReference type="AlphaFoldDB" id="A0A6D2HEF8"/>
<dbReference type="EMBL" id="CACVBM020000077">
    <property type="protein sequence ID" value="CAA7013944.1"/>
    <property type="molecule type" value="Genomic_DNA"/>
</dbReference>
<dbReference type="SUPFAM" id="SSF51110">
    <property type="entry name" value="alpha-D-mannose-specific plant lectins"/>
    <property type="match status" value="1"/>
</dbReference>
<evidence type="ECO:0000259" key="6">
    <source>
        <dbReference type="PROSITE" id="PS50927"/>
    </source>
</evidence>
<evidence type="ECO:0000256" key="5">
    <source>
        <dbReference type="SAM" id="SignalP"/>
    </source>
</evidence>
<organism evidence="7 8">
    <name type="scientific">Microthlaspi erraticum</name>
    <dbReference type="NCBI Taxonomy" id="1685480"/>
    <lineage>
        <taxon>Eukaryota</taxon>
        <taxon>Viridiplantae</taxon>
        <taxon>Streptophyta</taxon>
        <taxon>Embryophyta</taxon>
        <taxon>Tracheophyta</taxon>
        <taxon>Spermatophyta</taxon>
        <taxon>Magnoliopsida</taxon>
        <taxon>eudicotyledons</taxon>
        <taxon>Gunneridae</taxon>
        <taxon>Pentapetalae</taxon>
        <taxon>rosids</taxon>
        <taxon>malvids</taxon>
        <taxon>Brassicales</taxon>
        <taxon>Brassicaceae</taxon>
        <taxon>Coluteocarpeae</taxon>
        <taxon>Microthlaspi</taxon>
    </lineage>
</organism>
<dbReference type="OrthoDB" id="643280at2759"/>
<keyword evidence="8" id="KW-1185">Reference proteome</keyword>
<evidence type="ECO:0000256" key="2">
    <source>
        <dbReference type="ARBA" id="ARBA00023157"/>
    </source>
</evidence>
<dbReference type="Gene3D" id="1.10.510.10">
    <property type="entry name" value="Transferase(Phosphotransferase) domain 1"/>
    <property type="match status" value="1"/>
</dbReference>
<gene>
    <name evidence="7" type="ORF">MERR_LOCUS1178</name>
</gene>
<dbReference type="Pfam" id="PF01453">
    <property type="entry name" value="B_lectin"/>
    <property type="match status" value="1"/>
</dbReference>
<accession>A0A6D2HEF8</accession>
<dbReference type="SMART" id="SM00108">
    <property type="entry name" value="B_lectin"/>
    <property type="match status" value="1"/>
</dbReference>
<feature type="domain" description="Bulb-type lectin" evidence="6">
    <location>
        <begin position="42"/>
        <end position="172"/>
    </location>
</feature>
<evidence type="ECO:0000256" key="3">
    <source>
        <dbReference type="ARBA" id="ARBA00023180"/>
    </source>
</evidence>
<protein>
    <recommendedName>
        <fullName evidence="6">Bulb-type lectin domain-containing protein</fullName>
    </recommendedName>
</protein>
<dbReference type="PROSITE" id="PS50927">
    <property type="entry name" value="BULB_LECTIN"/>
    <property type="match status" value="1"/>
</dbReference>
<evidence type="ECO:0000313" key="8">
    <source>
        <dbReference type="Proteomes" id="UP000467841"/>
    </source>
</evidence>
<dbReference type="SUPFAM" id="SSF56112">
    <property type="entry name" value="Protein kinase-like (PK-like)"/>
    <property type="match status" value="1"/>
</dbReference>
<feature type="region of interest" description="Disordered" evidence="4">
    <location>
        <begin position="198"/>
        <end position="224"/>
    </location>
</feature>
<dbReference type="PANTHER" id="PTHR32444:SF89">
    <property type="entry name" value="S GLYCOPROTEIN"/>
    <property type="match status" value="1"/>
</dbReference>
<name>A0A6D2HEF8_9BRAS</name>